<comment type="caution">
    <text evidence="2">The sequence shown here is derived from an EMBL/GenBank/DDBJ whole genome shotgun (WGS) entry which is preliminary data.</text>
</comment>
<protein>
    <submittedName>
        <fullName evidence="2">3-oxoacyl-[acyl-carrier protein] reductase</fullName>
    </submittedName>
</protein>
<evidence type="ECO:0000313" key="2">
    <source>
        <dbReference type="EMBL" id="RCK78600.1"/>
    </source>
</evidence>
<reference evidence="2 3" key="1">
    <citation type="submission" date="2018-05" db="EMBL/GenBank/DDBJ databases">
        <title>A metagenomic window into the 2 km-deep terrestrial subsurface aquifer revealed taxonomically and functionally diverse microbial community comprising novel uncultured bacterial lineages.</title>
        <authorList>
            <person name="Kadnikov V.V."/>
            <person name="Mardanov A.V."/>
            <person name="Beletsky A.V."/>
            <person name="Banks D."/>
            <person name="Pimenov N.V."/>
            <person name="Frank Y.A."/>
            <person name="Karnachuk O.V."/>
            <person name="Ravin N.V."/>
        </authorList>
    </citation>
    <scope>NUCLEOTIDE SEQUENCE [LARGE SCALE GENOMIC DNA]</scope>
    <source>
        <strain evidence="2">BY5</strain>
    </source>
</reference>
<dbReference type="Proteomes" id="UP000252355">
    <property type="component" value="Unassembled WGS sequence"/>
</dbReference>
<dbReference type="AlphaFoldDB" id="A0A367ZKM9"/>
<dbReference type="FunFam" id="3.40.50.720:FF:000084">
    <property type="entry name" value="Short-chain dehydrogenase reductase"/>
    <property type="match status" value="1"/>
</dbReference>
<sequence length="259" mass="27533">MDLELRGTTAFVAGSSRGIGLAIARAFLQEGASVVLTGRQEDTLSEAADRLALEFPDRDILPLAGNLIEPELARARWATAWKRFGAIDTLVANVGTENLRNVPDPNPEDWALALALNLHASMNIVRPALASMTERGSGSIIFISSIAGLEALDAPMTYGAAKAALGSAAKALSRLVGAKGVRVNVVAPGNIFHKDGLWDRKRTENPEAVARMLETEVPLRRFGTPEEVADAVLFLASRRASFITGACLVVDGGQTRSSF</sequence>
<gene>
    <name evidence="2" type="ORF">OZSIB_1322</name>
</gene>
<dbReference type="PRINTS" id="PR00080">
    <property type="entry name" value="SDRFAMILY"/>
</dbReference>
<name>A0A367ZKM9_9BACT</name>
<dbReference type="Gene3D" id="3.40.50.720">
    <property type="entry name" value="NAD(P)-binding Rossmann-like Domain"/>
    <property type="match status" value="1"/>
</dbReference>
<dbReference type="Pfam" id="PF13561">
    <property type="entry name" value="adh_short_C2"/>
    <property type="match status" value="1"/>
</dbReference>
<dbReference type="PANTHER" id="PTHR42879">
    <property type="entry name" value="3-OXOACYL-(ACYL-CARRIER-PROTEIN) REDUCTASE"/>
    <property type="match status" value="1"/>
</dbReference>
<organism evidence="2 3">
    <name type="scientific">Candidatus Ozemobacter sibiricus</name>
    <dbReference type="NCBI Taxonomy" id="2268124"/>
    <lineage>
        <taxon>Bacteria</taxon>
        <taxon>Candidatus Ozemobacteria</taxon>
        <taxon>Candidatus Ozemobacterales</taxon>
        <taxon>Candidatus Ozemobacteraceae</taxon>
        <taxon>Candidatus Ozemobacter</taxon>
    </lineage>
</organism>
<dbReference type="InterPro" id="IPR050259">
    <property type="entry name" value="SDR"/>
</dbReference>
<dbReference type="InterPro" id="IPR036291">
    <property type="entry name" value="NAD(P)-bd_dom_sf"/>
</dbReference>
<dbReference type="InterPro" id="IPR002347">
    <property type="entry name" value="SDR_fam"/>
</dbReference>
<proteinExistence type="inferred from homology"/>
<evidence type="ECO:0000256" key="1">
    <source>
        <dbReference type="ARBA" id="ARBA00006484"/>
    </source>
</evidence>
<evidence type="ECO:0000313" key="3">
    <source>
        <dbReference type="Proteomes" id="UP000252355"/>
    </source>
</evidence>
<accession>A0A367ZKM9</accession>
<comment type="similarity">
    <text evidence="1">Belongs to the short-chain dehydrogenases/reductases (SDR) family.</text>
</comment>
<dbReference type="SUPFAM" id="SSF51735">
    <property type="entry name" value="NAD(P)-binding Rossmann-fold domains"/>
    <property type="match status" value="1"/>
</dbReference>
<dbReference type="PRINTS" id="PR00081">
    <property type="entry name" value="GDHRDH"/>
</dbReference>
<dbReference type="EMBL" id="QOQW01000021">
    <property type="protein sequence ID" value="RCK78600.1"/>
    <property type="molecule type" value="Genomic_DNA"/>
</dbReference>